<dbReference type="PANTHER" id="PTHR22950:SF224">
    <property type="entry name" value="VACUOLAR AMINO ACID TRANSPORTER 7"/>
    <property type="match status" value="1"/>
</dbReference>
<feature type="transmembrane region" description="Helical" evidence="6">
    <location>
        <begin position="83"/>
        <end position="101"/>
    </location>
</feature>
<feature type="transmembrane region" description="Helical" evidence="6">
    <location>
        <begin position="113"/>
        <end position="132"/>
    </location>
</feature>
<gene>
    <name evidence="8" type="ORF">ASCRUDRAFT_34495</name>
</gene>
<keyword evidence="9" id="KW-1185">Reference proteome</keyword>
<comment type="subcellular location">
    <subcellularLocation>
        <location evidence="1">Vacuole membrane</location>
        <topology evidence="1">Multi-pass membrane protein</topology>
    </subcellularLocation>
</comment>
<feature type="transmembrane region" description="Helical" evidence="6">
    <location>
        <begin position="219"/>
        <end position="243"/>
    </location>
</feature>
<dbReference type="RefSeq" id="XP_020047330.1">
    <property type="nucleotide sequence ID" value="XM_020190524.1"/>
</dbReference>
<proteinExistence type="inferred from homology"/>
<dbReference type="GO" id="GO:0005290">
    <property type="term" value="F:L-histidine transmembrane transporter activity"/>
    <property type="evidence" value="ECO:0007669"/>
    <property type="project" value="TreeGrafter"/>
</dbReference>
<evidence type="ECO:0000256" key="3">
    <source>
        <dbReference type="ARBA" id="ARBA00022692"/>
    </source>
</evidence>
<dbReference type="InParanoid" id="A0A1D2VHP9"/>
<dbReference type="GO" id="GO:0005313">
    <property type="term" value="F:L-glutamate transmembrane transporter activity"/>
    <property type="evidence" value="ECO:0007669"/>
    <property type="project" value="TreeGrafter"/>
</dbReference>
<dbReference type="FunCoup" id="A0A1D2VHP9">
    <property type="interactions" value="238"/>
</dbReference>
<feature type="transmembrane region" description="Helical" evidence="6">
    <location>
        <begin position="33"/>
        <end position="53"/>
    </location>
</feature>
<dbReference type="GO" id="GO:0015189">
    <property type="term" value="F:L-lysine transmembrane transporter activity"/>
    <property type="evidence" value="ECO:0007669"/>
    <property type="project" value="TreeGrafter"/>
</dbReference>
<dbReference type="OrthoDB" id="438545at2759"/>
<dbReference type="GO" id="GO:0000329">
    <property type="term" value="C:fungal-type vacuole membrane"/>
    <property type="evidence" value="ECO:0007669"/>
    <property type="project" value="TreeGrafter"/>
</dbReference>
<organism evidence="8 9">
    <name type="scientific">Ascoidea rubescens DSM 1968</name>
    <dbReference type="NCBI Taxonomy" id="1344418"/>
    <lineage>
        <taxon>Eukaryota</taxon>
        <taxon>Fungi</taxon>
        <taxon>Dikarya</taxon>
        <taxon>Ascomycota</taxon>
        <taxon>Saccharomycotina</taxon>
        <taxon>Saccharomycetes</taxon>
        <taxon>Ascoideaceae</taxon>
        <taxon>Ascoidea</taxon>
    </lineage>
</organism>
<sequence length="423" mass="46063">MSASPRSSIISLTKTIVGAGGLALPYAFRADGVCLGLVIISLAAFASGFGLYLQVRTSSFVSAGNASFFSVASITFPKLRTLFDFAIALLCFGVGVSYLIIVGDAAQGLFADAISRNVLILSSSLVIVPLSFLKNLDSLKYSSVVGLVSIFYVFLFVIFNFVFNGIPNDMRGPVNLIKPLNIPSIISTFSILVFAFSGHPNMYSIINEAADKSVANLTFVIKSSIFISWAIFLLVGLTGYLTFGLNVEGNILLMYPQGISKQIATFLLLLMVILSFPLVFHPVRISVNNIYFSIKTKFLSQERLENNELTTLLQNNTHLTTQTDDAFPIEFKVPFSNLAYTTITLSLLILSYILALTVKSFAFVLSIVGATGGTIISFVLPGLFAYRLFVGDWFLKNAGFLLFVWGIIVMILCLSAALFLHTF</sequence>
<evidence type="ECO:0000256" key="6">
    <source>
        <dbReference type="SAM" id="Phobius"/>
    </source>
</evidence>
<evidence type="ECO:0000256" key="2">
    <source>
        <dbReference type="ARBA" id="ARBA00008066"/>
    </source>
</evidence>
<feature type="transmembrane region" description="Helical" evidence="6">
    <location>
        <begin position="398"/>
        <end position="420"/>
    </location>
</feature>
<dbReference type="InterPro" id="IPR013057">
    <property type="entry name" value="AA_transpt_TM"/>
</dbReference>
<keyword evidence="3 6" id="KW-0812">Transmembrane</keyword>
<evidence type="ECO:0000256" key="4">
    <source>
        <dbReference type="ARBA" id="ARBA00022989"/>
    </source>
</evidence>
<dbReference type="EMBL" id="KV454480">
    <property type="protein sequence ID" value="ODV61023.1"/>
    <property type="molecule type" value="Genomic_DNA"/>
</dbReference>
<evidence type="ECO:0000313" key="9">
    <source>
        <dbReference type="Proteomes" id="UP000095038"/>
    </source>
</evidence>
<dbReference type="GO" id="GO:0015194">
    <property type="term" value="F:L-serine transmembrane transporter activity"/>
    <property type="evidence" value="ECO:0007669"/>
    <property type="project" value="TreeGrafter"/>
</dbReference>
<feature type="transmembrane region" description="Helical" evidence="6">
    <location>
        <begin position="182"/>
        <end position="198"/>
    </location>
</feature>
<feature type="transmembrane region" description="Helical" evidence="6">
    <location>
        <begin position="144"/>
        <end position="162"/>
    </location>
</feature>
<comment type="similarity">
    <text evidence="2">Belongs to the amino acid/polyamine transporter 2 family.</text>
</comment>
<dbReference type="GO" id="GO:0061459">
    <property type="term" value="F:L-arginine transmembrane transporter activity"/>
    <property type="evidence" value="ECO:0007669"/>
    <property type="project" value="TreeGrafter"/>
</dbReference>
<dbReference type="GO" id="GO:0005302">
    <property type="term" value="F:L-tyrosine transmembrane transporter activity"/>
    <property type="evidence" value="ECO:0007669"/>
    <property type="project" value="TreeGrafter"/>
</dbReference>
<dbReference type="Pfam" id="PF01490">
    <property type="entry name" value="Aa_trans"/>
    <property type="match status" value="1"/>
</dbReference>
<name>A0A1D2VHP9_9ASCO</name>
<evidence type="ECO:0000256" key="5">
    <source>
        <dbReference type="ARBA" id="ARBA00023136"/>
    </source>
</evidence>
<evidence type="ECO:0000256" key="1">
    <source>
        <dbReference type="ARBA" id="ARBA00004128"/>
    </source>
</evidence>
<keyword evidence="5 6" id="KW-0472">Membrane</keyword>
<feature type="transmembrane region" description="Helical" evidence="6">
    <location>
        <begin position="338"/>
        <end position="355"/>
    </location>
</feature>
<feature type="transmembrane region" description="Helical" evidence="6">
    <location>
        <begin position="263"/>
        <end position="280"/>
    </location>
</feature>
<keyword evidence="4 6" id="KW-1133">Transmembrane helix</keyword>
<protein>
    <recommendedName>
        <fullName evidence="7">Amino acid transporter transmembrane domain-containing protein</fullName>
    </recommendedName>
</protein>
<reference evidence="9" key="1">
    <citation type="submission" date="2016-05" db="EMBL/GenBank/DDBJ databases">
        <title>Comparative genomics of biotechnologically important yeasts.</title>
        <authorList>
            <consortium name="DOE Joint Genome Institute"/>
            <person name="Riley R."/>
            <person name="Haridas S."/>
            <person name="Wolfe K.H."/>
            <person name="Lopes M.R."/>
            <person name="Hittinger C.T."/>
            <person name="Goker M."/>
            <person name="Salamov A."/>
            <person name="Wisecaver J."/>
            <person name="Long T.M."/>
            <person name="Aerts A.L."/>
            <person name="Barry K."/>
            <person name="Choi C."/>
            <person name="Clum A."/>
            <person name="Coughlan A.Y."/>
            <person name="Deshpande S."/>
            <person name="Douglass A.P."/>
            <person name="Hanson S.J."/>
            <person name="Klenk H.-P."/>
            <person name="Labutti K."/>
            <person name="Lapidus A."/>
            <person name="Lindquist E."/>
            <person name="Lipzen A."/>
            <person name="Meier-Kolthoff J.P."/>
            <person name="Ohm R.A."/>
            <person name="Otillar R.P."/>
            <person name="Pangilinan J."/>
            <person name="Peng Y."/>
            <person name="Rokas A."/>
            <person name="Rosa C.A."/>
            <person name="Scheuner C."/>
            <person name="Sibirny A.A."/>
            <person name="Slot J.C."/>
            <person name="Stielow J.B."/>
            <person name="Sun H."/>
            <person name="Kurtzman C.P."/>
            <person name="Blackwell M."/>
            <person name="Grigoriev I.V."/>
            <person name="Jeffries T.W."/>
        </authorList>
    </citation>
    <scope>NUCLEOTIDE SEQUENCE [LARGE SCALE GENOMIC DNA]</scope>
    <source>
        <strain evidence="9">DSM 1968</strain>
    </source>
</reference>
<evidence type="ECO:0000259" key="7">
    <source>
        <dbReference type="Pfam" id="PF01490"/>
    </source>
</evidence>
<dbReference type="GeneID" id="30964160"/>
<accession>A0A1D2VHP9</accession>
<evidence type="ECO:0000313" key="8">
    <source>
        <dbReference type="EMBL" id="ODV61023.1"/>
    </source>
</evidence>
<dbReference type="AlphaFoldDB" id="A0A1D2VHP9"/>
<feature type="transmembrane region" description="Helical" evidence="6">
    <location>
        <begin position="361"/>
        <end position="386"/>
    </location>
</feature>
<dbReference type="Proteomes" id="UP000095038">
    <property type="component" value="Unassembled WGS sequence"/>
</dbReference>
<feature type="domain" description="Amino acid transporter transmembrane" evidence="7">
    <location>
        <begin position="2"/>
        <end position="418"/>
    </location>
</feature>
<dbReference type="STRING" id="1344418.A0A1D2VHP9"/>
<dbReference type="PANTHER" id="PTHR22950">
    <property type="entry name" value="AMINO ACID TRANSPORTER"/>
    <property type="match status" value="1"/>
</dbReference>